<evidence type="ECO:0000256" key="1">
    <source>
        <dbReference type="SAM" id="Phobius"/>
    </source>
</evidence>
<feature type="transmembrane region" description="Helical" evidence="1">
    <location>
        <begin position="346"/>
        <end position="366"/>
    </location>
</feature>
<feature type="transmembrane region" description="Helical" evidence="1">
    <location>
        <begin position="307"/>
        <end position="326"/>
    </location>
</feature>
<proteinExistence type="predicted"/>
<keyword evidence="1" id="KW-0472">Membrane</keyword>
<name>A0A6H1PAL6_PRIMG</name>
<dbReference type="AlphaFoldDB" id="A0A6H1PAL6"/>
<feature type="transmembrane region" description="Helical" evidence="1">
    <location>
        <begin position="12"/>
        <end position="31"/>
    </location>
</feature>
<sequence length="562" mass="65890">MKRWTSLRPEIKNLLLASCLLIVYVSPLFILGENAHIRVHDNLDSNIAWYKVLKNSGQLFGSSHAVIPQIINGLPRNAFGTEFSGIEWLHNLLPSMLAYAISQLLTRILAFVGMYLLLKKHFVKAAEAYPIRVWVSLAFALTPFWPSGMLSTLGMPLALWAFMNIREGKHTWKEWITLILLPLYSSFVLGFFFFLFVMGLLWLRDFLVKRKPNWIFFSGIALMTIIYLLIEYRLVFSLVFPEAPTSRNEFVSSTLGFWHTIRLVFKNYFLGHTHVLTLHTLVIVPLSFIAVALIWKKEERDTLEKRYLYLFIFNIILSIWYAFWFYEGWEPLKERISLLNTFNFARFHFLRPLVIYLMFAVGAFLVWRKGEKWKLFVKICLIAQLIVLFVANDEIVYRVAGKPSVKQFYATKQFKEIEQYIGKPQSSYRVASIGIHPAIAQYNGFYTLDTYNNFYPVTYKHEFRRIIAKELKKSPTLEKYFDHWGGRCYIFVAELGKKYEFKKDSKAKIHDLQLNTSVFKQMGGQFILSAVPIMNAEKHGLELKKTFDQKDSAWRIYLYQVK</sequence>
<feature type="transmembrane region" description="Helical" evidence="1">
    <location>
        <begin position="175"/>
        <end position="202"/>
    </location>
</feature>
<accession>A0A6H1PAL6</accession>
<evidence type="ECO:0000313" key="2">
    <source>
        <dbReference type="EMBL" id="QIZ10578.1"/>
    </source>
</evidence>
<keyword evidence="1" id="KW-1133">Transmembrane helix</keyword>
<reference evidence="2 3" key="2">
    <citation type="submission" date="2020-04" db="EMBL/GenBank/DDBJ databases">
        <authorList>
            <person name="Fomenkov A."/>
            <person name="Anton B.P."/>
            <person name="Roberts R.J."/>
        </authorList>
    </citation>
    <scope>NUCLEOTIDE SEQUENCE [LARGE SCALE GENOMIC DNA]</scope>
    <source>
        <strain evidence="2 3">S2</strain>
    </source>
</reference>
<keyword evidence="1" id="KW-0812">Transmembrane</keyword>
<dbReference type="Pfam" id="PF19510">
    <property type="entry name" value="DUF6044"/>
    <property type="match status" value="1"/>
</dbReference>
<evidence type="ECO:0008006" key="4">
    <source>
        <dbReference type="Google" id="ProtNLM"/>
    </source>
</evidence>
<organism evidence="2 3">
    <name type="scientific">Priestia megaterium</name>
    <name type="common">Bacillus megaterium</name>
    <dbReference type="NCBI Taxonomy" id="1404"/>
    <lineage>
        <taxon>Bacteria</taxon>
        <taxon>Bacillati</taxon>
        <taxon>Bacillota</taxon>
        <taxon>Bacilli</taxon>
        <taxon>Bacillales</taxon>
        <taxon>Bacillaceae</taxon>
        <taxon>Priestia</taxon>
    </lineage>
</organism>
<dbReference type="InterPro" id="IPR046107">
    <property type="entry name" value="DUF6044"/>
</dbReference>
<feature type="transmembrane region" description="Helical" evidence="1">
    <location>
        <begin position="276"/>
        <end position="295"/>
    </location>
</feature>
<protein>
    <recommendedName>
        <fullName evidence="4">YkoS</fullName>
    </recommendedName>
</protein>
<dbReference type="Proteomes" id="UP000501868">
    <property type="component" value="Chromosome"/>
</dbReference>
<reference evidence="2 3" key="1">
    <citation type="submission" date="2020-04" db="EMBL/GenBank/DDBJ databases">
        <title>Genome-Wide Identification of 5-Methylcytosine Sites in Bacterial Genomes By High-Throughput Sequencing of MspJI Restriction Fragments.</title>
        <authorList>
            <person name="Wu V."/>
        </authorList>
    </citation>
    <scope>NUCLEOTIDE SEQUENCE [LARGE SCALE GENOMIC DNA]</scope>
    <source>
        <strain evidence="2 3">S2</strain>
    </source>
</reference>
<dbReference type="EMBL" id="CP051128">
    <property type="protein sequence ID" value="QIZ10578.1"/>
    <property type="molecule type" value="Genomic_DNA"/>
</dbReference>
<gene>
    <name evidence="2" type="ORF">HFZ78_30845</name>
</gene>
<feature type="transmembrane region" description="Helical" evidence="1">
    <location>
        <begin position="373"/>
        <end position="391"/>
    </location>
</feature>
<feature type="transmembrane region" description="Helical" evidence="1">
    <location>
        <begin position="139"/>
        <end position="163"/>
    </location>
</feature>
<feature type="transmembrane region" description="Helical" evidence="1">
    <location>
        <begin position="214"/>
        <end position="230"/>
    </location>
</feature>
<feature type="transmembrane region" description="Helical" evidence="1">
    <location>
        <begin position="97"/>
        <end position="118"/>
    </location>
</feature>
<evidence type="ECO:0000313" key="3">
    <source>
        <dbReference type="Proteomes" id="UP000501868"/>
    </source>
</evidence>